<proteinExistence type="predicted"/>
<evidence type="ECO:0000259" key="4">
    <source>
        <dbReference type="PROSITE" id="PS50048"/>
    </source>
</evidence>
<keyword evidence="1" id="KW-0479">Metal-binding</keyword>
<dbReference type="PROSITE" id="PS50048">
    <property type="entry name" value="ZN2_CY6_FUNGAL_2"/>
    <property type="match status" value="1"/>
</dbReference>
<evidence type="ECO:0000256" key="2">
    <source>
        <dbReference type="ARBA" id="ARBA00023242"/>
    </source>
</evidence>
<dbReference type="CDD" id="cd00067">
    <property type="entry name" value="GAL4"/>
    <property type="match status" value="1"/>
</dbReference>
<dbReference type="InterPro" id="IPR007219">
    <property type="entry name" value="XnlR_reg_dom"/>
</dbReference>
<dbReference type="PANTHER" id="PTHR46910">
    <property type="entry name" value="TRANSCRIPTION FACTOR PDR1"/>
    <property type="match status" value="1"/>
</dbReference>
<dbReference type="SUPFAM" id="SSF57701">
    <property type="entry name" value="Zn2/Cys6 DNA-binding domain"/>
    <property type="match status" value="1"/>
</dbReference>
<evidence type="ECO:0000256" key="3">
    <source>
        <dbReference type="SAM" id="MobiDB-lite"/>
    </source>
</evidence>
<reference evidence="5 6" key="1">
    <citation type="submission" date="2024-02" db="EMBL/GenBank/DDBJ databases">
        <title>De novo assembly and annotation of 12 fungi associated with fruit tree decline syndrome in Ontario, Canada.</title>
        <authorList>
            <person name="Sulman M."/>
            <person name="Ellouze W."/>
            <person name="Ilyukhin E."/>
        </authorList>
    </citation>
    <scope>NUCLEOTIDE SEQUENCE [LARGE SCALE GENOMIC DNA]</scope>
    <source>
        <strain evidence="5 6">M1-105</strain>
    </source>
</reference>
<feature type="region of interest" description="Disordered" evidence="3">
    <location>
        <begin position="684"/>
        <end position="709"/>
    </location>
</feature>
<evidence type="ECO:0000313" key="5">
    <source>
        <dbReference type="EMBL" id="KAL1615174.1"/>
    </source>
</evidence>
<comment type="caution">
    <text evidence="5">The sequence shown here is derived from an EMBL/GenBank/DDBJ whole genome shotgun (WGS) entry which is preliminary data.</text>
</comment>
<sequence>MFTTFHGMSPREGIQKGASPGSRPKRNQVHRACDWCKLVRTKCDSHRPCHNCQHAGRECVTNSENQFRSVAAAAKYASAPSSRLCILTSVGREVERLRARVRDLESRARHASPPSVACASLGHACLEKRPASQGGVRVKSVFYGVSSLPFFLKRMSGFLETALLIPHLDMVSQLCGSACTPESALRDKAGGGFLQRSQEDYFLDLFWQSHHFSYPIIDEAEFRKAYRSLWSGASPRTPRQASPLIDIVLALCIQSGTSYIPQPHGADAQASPEPVYSTLAGYQYYQRCQAFLENAMESPSITTVQCYIFSIVYLGEAGLLNRAQVITAEAIIKGIMLGLNNEPQGSKPEPQKEIYRRIWWSIYTLDAQLGIELGRPCMVIPSQSTCRLPSECPDIAQSLGPHYMFDDDDSGMTWLGFQTQNLRLLNTVRSISSAFYAKCDAVVSEINAKDFYGDGKARESCARFLTDQMKELSSWAKHLPAGYKMARRSGEPFSTDRSPAPLDLDYNMPICYQRQRLILELQYHLHALILYRPFICFAPTPETATPLSDSKAASSLSHAMALTYMLHQALTCSEILSGMNQVFRWQSNALFTMLGFSLTYPVSQHTVATRRAIETAITVVETYRFSVPEAAQVVATARNLVKHINAIVVGFRGSIGGKSYTPSPAPSEPASMHTAAPSFALPSCGSRSQMESVGPASPPPVPSKQEFPNFTAVPKGAGLDLRVLQGLDGEDWGDVGALLSRVEKSGNSEPLLSVEEAFGLGGGGMELVRD</sequence>
<gene>
    <name evidence="5" type="ORF">SLS56_011922</name>
</gene>
<accession>A0ABR3SA99</accession>
<dbReference type="CDD" id="cd12148">
    <property type="entry name" value="fungal_TF_MHR"/>
    <property type="match status" value="1"/>
</dbReference>
<dbReference type="SMART" id="SM00906">
    <property type="entry name" value="Fungal_trans"/>
    <property type="match status" value="1"/>
</dbReference>
<dbReference type="Proteomes" id="UP001521116">
    <property type="component" value="Unassembled WGS sequence"/>
</dbReference>
<dbReference type="PANTHER" id="PTHR46910:SF17">
    <property type="entry name" value="SCFA-RELATED"/>
    <property type="match status" value="1"/>
</dbReference>
<keyword evidence="2" id="KW-0539">Nucleus</keyword>
<dbReference type="Gene3D" id="4.10.240.10">
    <property type="entry name" value="Zn(2)-C6 fungal-type DNA-binding domain"/>
    <property type="match status" value="1"/>
</dbReference>
<name>A0ABR3SA99_9PEZI</name>
<evidence type="ECO:0000313" key="6">
    <source>
        <dbReference type="Proteomes" id="UP001521116"/>
    </source>
</evidence>
<dbReference type="InterPro" id="IPR050987">
    <property type="entry name" value="AtrR-like"/>
</dbReference>
<feature type="domain" description="Zn(2)-C6 fungal-type" evidence="4">
    <location>
        <begin position="32"/>
        <end position="61"/>
    </location>
</feature>
<evidence type="ECO:0000256" key="1">
    <source>
        <dbReference type="ARBA" id="ARBA00022723"/>
    </source>
</evidence>
<organism evidence="5 6">
    <name type="scientific">Neofusicoccum ribis</name>
    <dbReference type="NCBI Taxonomy" id="45134"/>
    <lineage>
        <taxon>Eukaryota</taxon>
        <taxon>Fungi</taxon>
        <taxon>Dikarya</taxon>
        <taxon>Ascomycota</taxon>
        <taxon>Pezizomycotina</taxon>
        <taxon>Dothideomycetes</taxon>
        <taxon>Dothideomycetes incertae sedis</taxon>
        <taxon>Botryosphaeriales</taxon>
        <taxon>Botryosphaeriaceae</taxon>
        <taxon>Neofusicoccum</taxon>
    </lineage>
</organism>
<dbReference type="PROSITE" id="PS00463">
    <property type="entry name" value="ZN2_CY6_FUNGAL_1"/>
    <property type="match status" value="1"/>
</dbReference>
<dbReference type="InterPro" id="IPR001138">
    <property type="entry name" value="Zn2Cys6_DnaBD"/>
</dbReference>
<dbReference type="Pfam" id="PF00172">
    <property type="entry name" value="Zn_clus"/>
    <property type="match status" value="1"/>
</dbReference>
<dbReference type="SMART" id="SM00066">
    <property type="entry name" value="GAL4"/>
    <property type="match status" value="1"/>
</dbReference>
<dbReference type="InterPro" id="IPR036864">
    <property type="entry name" value="Zn2-C6_fun-type_DNA-bd_sf"/>
</dbReference>
<feature type="region of interest" description="Disordered" evidence="3">
    <location>
        <begin position="1"/>
        <end position="27"/>
    </location>
</feature>
<keyword evidence="6" id="KW-1185">Reference proteome</keyword>
<dbReference type="EMBL" id="JAJVDC020000332">
    <property type="protein sequence ID" value="KAL1615174.1"/>
    <property type="molecule type" value="Genomic_DNA"/>
</dbReference>
<dbReference type="Pfam" id="PF04082">
    <property type="entry name" value="Fungal_trans"/>
    <property type="match status" value="1"/>
</dbReference>
<protein>
    <recommendedName>
        <fullName evidence="4">Zn(2)-C6 fungal-type domain-containing protein</fullName>
    </recommendedName>
</protein>